<accession>A0A1J1LM87</accession>
<dbReference type="Proteomes" id="UP000184315">
    <property type="component" value="Unassembled WGS sequence"/>
</dbReference>
<evidence type="ECO:0000313" key="2">
    <source>
        <dbReference type="Proteomes" id="UP000184315"/>
    </source>
</evidence>
<dbReference type="EMBL" id="CZDF01000158">
    <property type="protein sequence ID" value="CUR33595.1"/>
    <property type="molecule type" value="Genomic_DNA"/>
</dbReference>
<protein>
    <submittedName>
        <fullName evidence="1">Uncharacterized protein</fullName>
    </submittedName>
</protein>
<dbReference type="STRING" id="671072.PL9214520134"/>
<organism evidence="1 2">
    <name type="scientific">Planktothrix tepida PCC 9214</name>
    <dbReference type="NCBI Taxonomy" id="671072"/>
    <lineage>
        <taxon>Bacteria</taxon>
        <taxon>Bacillati</taxon>
        <taxon>Cyanobacteriota</taxon>
        <taxon>Cyanophyceae</taxon>
        <taxon>Oscillatoriophycideae</taxon>
        <taxon>Oscillatoriales</taxon>
        <taxon>Microcoleaceae</taxon>
        <taxon>Planktothrix</taxon>
    </lineage>
</organism>
<gene>
    <name evidence="1" type="ORF">PL9214520134</name>
</gene>
<dbReference type="AlphaFoldDB" id="A0A1J1LM87"/>
<dbReference type="RefSeq" id="WP_072720218.1">
    <property type="nucleotide sequence ID" value="NZ_LN889803.1"/>
</dbReference>
<name>A0A1J1LM87_9CYAN</name>
<reference evidence="2" key="1">
    <citation type="submission" date="2015-10" db="EMBL/GenBank/DDBJ databases">
        <authorList>
            <person name="Regsiter A."/>
            <person name="william w."/>
        </authorList>
    </citation>
    <scope>NUCLEOTIDE SEQUENCE [LARGE SCALE GENOMIC DNA]</scope>
</reference>
<proteinExistence type="predicted"/>
<keyword evidence="2" id="KW-1185">Reference proteome</keyword>
<dbReference type="OrthoDB" id="458644at2"/>
<sequence>MQRTSFQVKTYSSILISQKEPIYIVVLEIPSAGKTIKISSNYSLLQNQALEIANQIRTFLDIPP</sequence>
<evidence type="ECO:0000313" key="1">
    <source>
        <dbReference type="EMBL" id="CUR33595.1"/>
    </source>
</evidence>